<proteinExistence type="predicted"/>
<evidence type="ECO:0000313" key="5">
    <source>
        <dbReference type="Proteomes" id="UP001642484"/>
    </source>
</evidence>
<accession>A0ABP0JFA3</accession>
<feature type="region of interest" description="Disordered" evidence="1">
    <location>
        <begin position="1"/>
        <end position="41"/>
    </location>
</feature>
<dbReference type="EMBL" id="CAXAMN010005224">
    <property type="protein sequence ID" value="CAK9012903.1"/>
    <property type="molecule type" value="Genomic_DNA"/>
</dbReference>
<dbReference type="InterPro" id="IPR057191">
    <property type="entry name" value="DUF7869"/>
</dbReference>
<comment type="caution">
    <text evidence="3">The sequence shown here is derived from an EMBL/GenBank/DDBJ whole genome shotgun (WGS) entry which is preliminary data.</text>
</comment>
<feature type="region of interest" description="Disordered" evidence="1">
    <location>
        <begin position="148"/>
        <end position="176"/>
    </location>
</feature>
<evidence type="ECO:0000259" key="2">
    <source>
        <dbReference type="Pfam" id="PF25273"/>
    </source>
</evidence>
<dbReference type="EMBL" id="CAXAMN010005335">
    <property type="protein sequence ID" value="CAK9013329.1"/>
    <property type="molecule type" value="Genomic_DNA"/>
</dbReference>
<evidence type="ECO:0000256" key="1">
    <source>
        <dbReference type="SAM" id="MobiDB-lite"/>
    </source>
</evidence>
<organism evidence="3 5">
    <name type="scientific">Durusdinium trenchii</name>
    <dbReference type="NCBI Taxonomy" id="1381693"/>
    <lineage>
        <taxon>Eukaryota</taxon>
        <taxon>Sar</taxon>
        <taxon>Alveolata</taxon>
        <taxon>Dinophyceae</taxon>
        <taxon>Suessiales</taxon>
        <taxon>Symbiodiniaceae</taxon>
        <taxon>Durusdinium</taxon>
    </lineage>
</organism>
<dbReference type="PANTHER" id="PTHR33153:SF3">
    <property type="entry name" value="TRAFFICKING PROTEIN PARTICLE COMPLEX SUBUNIT 11 DOMAIN-CONTAINING PROTEIN"/>
    <property type="match status" value="1"/>
</dbReference>
<name>A0ABP0JFA3_9DINO</name>
<dbReference type="Pfam" id="PF25273">
    <property type="entry name" value="DUF7869"/>
    <property type="match status" value="1"/>
</dbReference>
<gene>
    <name evidence="3" type="ORF">CCMP2556_LOCUS11036</name>
    <name evidence="4" type="ORF">CCMP2556_LOCUS11225</name>
</gene>
<feature type="compositionally biased region" description="Basic residues" evidence="1">
    <location>
        <begin position="153"/>
        <end position="162"/>
    </location>
</feature>
<evidence type="ECO:0000313" key="3">
    <source>
        <dbReference type="EMBL" id="CAK9012903.1"/>
    </source>
</evidence>
<protein>
    <recommendedName>
        <fullName evidence="2">DUF7869 domain-containing protein</fullName>
    </recommendedName>
</protein>
<reference evidence="3 5" key="1">
    <citation type="submission" date="2024-02" db="EMBL/GenBank/DDBJ databases">
        <authorList>
            <person name="Chen Y."/>
            <person name="Shah S."/>
            <person name="Dougan E. K."/>
            <person name="Thang M."/>
            <person name="Chan C."/>
        </authorList>
    </citation>
    <scope>NUCLEOTIDE SEQUENCE [LARGE SCALE GENOMIC DNA]</scope>
</reference>
<sequence>MHEDHCLPPVNAVSDSSSSGEDGGKAFPTGRGKKRKALAGDIEADVRSSRRFDRLKKAVVNGEPAPPVDLRYLVRPHQDSGDSEMRSSVASFLSEIYYSVAETLPDFRDDPEDESISVIVPVDAEEGSEDYDPYGACLQNHQTDTLKAQLAKPKIKKPRKMKGSVDATTGESGREPRWLPPGQIKDYWEQYRQRYRESTFKPASFTLFWRVWLSDYPFLKFRQARQHPECSICIKHKMAIRSLGHHLNARLKQLEEYHNHLHNQYLDRLAYWSSRGVSRSRGNELTIICDGMDQGKFAYPRAPCMKSKDFASWSRPRAHVIGVLLHGRAIVFAVTEPDVPKDSTTHVELLAICLTKLAHDGVQLKELALTLQCDNTVRECKNNTMTQFLASLVSKGVLREATLSSLRSGHSHEDVDQVFGRLSRFITKHGKVAQTPQDFACLIQRFLKEADFPYEPAAKGYVCKIDQTRDW</sequence>
<keyword evidence="5" id="KW-1185">Reference proteome</keyword>
<evidence type="ECO:0000313" key="4">
    <source>
        <dbReference type="EMBL" id="CAK9013329.1"/>
    </source>
</evidence>
<feature type="domain" description="DUF7869" evidence="2">
    <location>
        <begin position="317"/>
        <end position="446"/>
    </location>
</feature>
<dbReference type="PANTHER" id="PTHR33153">
    <property type="entry name" value="MYND-TYPE DOMAIN-CONTAINING PROTEIN"/>
    <property type="match status" value="1"/>
</dbReference>
<dbReference type="Proteomes" id="UP001642484">
    <property type="component" value="Unassembled WGS sequence"/>
</dbReference>